<dbReference type="Proteomes" id="UP000806378">
    <property type="component" value="Unassembled WGS sequence"/>
</dbReference>
<sequence length="71" mass="8231">MFYITTLLLGLLKADLFEKLPENLRDKLEAHSLQMRKLAPLILGHMVRALKIDAEEMRELFTGSVQSMRMN</sequence>
<keyword evidence="3" id="KW-1185">Reference proteome</keyword>
<evidence type="ECO:0000256" key="1">
    <source>
        <dbReference type="SAM" id="SignalP"/>
    </source>
</evidence>
<evidence type="ECO:0000313" key="2">
    <source>
        <dbReference type="EMBL" id="KAF7848958.1"/>
    </source>
</evidence>
<dbReference type="AlphaFoldDB" id="A0A8T0CMR5"/>
<reference evidence="2" key="1">
    <citation type="submission" date="2020-05" db="EMBL/GenBank/DDBJ databases">
        <title>WGS assembly of Corymbia citriodora subspecies variegata.</title>
        <authorList>
            <person name="Barry K."/>
            <person name="Hundley H."/>
            <person name="Shu S."/>
            <person name="Jenkins J."/>
            <person name="Grimwood J."/>
            <person name="Baten A."/>
        </authorList>
    </citation>
    <scope>NUCLEOTIDE SEQUENCE</scope>
    <source>
        <strain evidence="2">CV2-018</strain>
    </source>
</reference>
<gene>
    <name evidence="2" type="ORF">BT93_L1392</name>
</gene>
<feature type="signal peptide" evidence="1">
    <location>
        <begin position="1"/>
        <end position="16"/>
    </location>
</feature>
<feature type="chain" id="PRO_5035867407" evidence="1">
    <location>
        <begin position="17"/>
        <end position="71"/>
    </location>
</feature>
<dbReference type="Gramene" id="rna-gnl|WGS:JABURB|Cocit.L1392.1">
    <property type="protein sequence ID" value="cds-KAF7848958.1"/>
    <property type="gene ID" value="gene-BT93_L1392"/>
</dbReference>
<organism evidence="2 3">
    <name type="scientific">Corymbia citriodora subsp. variegata</name>
    <dbReference type="NCBI Taxonomy" id="360336"/>
    <lineage>
        <taxon>Eukaryota</taxon>
        <taxon>Viridiplantae</taxon>
        <taxon>Streptophyta</taxon>
        <taxon>Embryophyta</taxon>
        <taxon>Tracheophyta</taxon>
        <taxon>Spermatophyta</taxon>
        <taxon>Magnoliopsida</taxon>
        <taxon>eudicotyledons</taxon>
        <taxon>Gunneridae</taxon>
        <taxon>Pentapetalae</taxon>
        <taxon>rosids</taxon>
        <taxon>malvids</taxon>
        <taxon>Myrtales</taxon>
        <taxon>Myrtaceae</taxon>
        <taxon>Myrtoideae</taxon>
        <taxon>Eucalypteae</taxon>
        <taxon>Corymbia</taxon>
    </lineage>
</organism>
<dbReference type="OrthoDB" id="288590at2759"/>
<dbReference type="SUPFAM" id="SSF51197">
    <property type="entry name" value="Clavaminate synthase-like"/>
    <property type="match status" value="1"/>
</dbReference>
<accession>A0A8T0CMR5</accession>
<name>A0A8T0CMR5_CORYI</name>
<keyword evidence="1" id="KW-0732">Signal</keyword>
<comment type="caution">
    <text evidence="2">The sequence shown here is derived from an EMBL/GenBank/DDBJ whole genome shotgun (WGS) entry which is preliminary data.</text>
</comment>
<evidence type="ECO:0000313" key="3">
    <source>
        <dbReference type="Proteomes" id="UP000806378"/>
    </source>
</evidence>
<dbReference type="EMBL" id="MU089919">
    <property type="protein sequence ID" value="KAF7848958.1"/>
    <property type="molecule type" value="Genomic_DNA"/>
</dbReference>
<protein>
    <submittedName>
        <fullName evidence="2">Uncharacterized protein</fullName>
    </submittedName>
</protein>
<proteinExistence type="predicted"/>